<gene>
    <name evidence="11" type="ORF">GCM10023143_13770</name>
</gene>
<evidence type="ECO:0000256" key="7">
    <source>
        <dbReference type="ARBA" id="ARBA00023204"/>
    </source>
</evidence>
<dbReference type="InterPro" id="IPR014001">
    <property type="entry name" value="Helicase_ATP-bd"/>
</dbReference>
<evidence type="ECO:0000256" key="4">
    <source>
        <dbReference type="ARBA" id="ARBA00022806"/>
    </source>
</evidence>
<keyword evidence="4 11" id="KW-0347">Helicase</keyword>
<sequence length="1454" mass="160890">MSLHLFHKAVRDWFETTFTLPTAVQEQAWEAIKASGNTLIAAPTGSGKTLAAFLSAIDDLVRQSLEGRLQAGTQVIYISPLKALGNDIERNLQFPLGGICGELQKQGLPAADIRVAVRTGDTPAAERTAMTRQPPHILVTTPESLYLLLTAAGGRKMLQTVHTLIVDEIHAMVGDKRGAHLALSVERLEALVGKKLHRIGLSATQKPIAEVAKFLSGNAAERACRIIDTGHSRRLDLSIAIPDSPLTAVMPGEVWTEIYDQLIRLIESHETTLIFVNTRRLAERLSHNLNERVGPGYVLAHHGSMSKEQRFDAERKLKSGSLKALVATASMELGIDVGSIDLVCQIGSPRSISAFLQRVGRSGHSVTKTPKGIIFPLTRDELVDCTAILDAVRRGELDRIIMPEKPLDILAQQIVAETACRDYTEDELFDLVTKAYPYRDLTRKEFDEVILMLAEGFTGRKGRRAAYLYHDMVNAKLKARKGARLTAVISGGAIPDNFEYDVMLEPGDIFLGTVNEDFAVESLPGDIFQLGNNSWKILRVESGKVRVEDAAGQPPGIPFWLGEAPGRTAELSFAVSRLREEIAAKLGDLEDIPEDDPAAETVPAWKKEAMDWLISETGILPAAAAQLTDYLATAKAALKTMPSQNNIVMERFFDEAGDMHLVIHAPFGSRLNKAWGLALRKRFCRKFNFELQAAANDDAIILSLGSTHSFPLEEVFSYLNPRTVRGVLVQAMLDAPVFGIRWRWNASRALAVIRRRADHKVPAQLQRMQSEDLIAQVFPDQLACLENIPGDREVPDHPLVNQTIHDCLYEAMDIEALEALLRKMGNGEVGLIARDLKEPSPLAHEILNARPYAFLDDAPLEERRTLAVKNRRWLSPAEANDIGRLDPGAITAVQTEAWPEATNADELHDALLLSGFITGDEGEEGRWIRFFEELTANGRAAALELDGGHVLWVATERTPFIRELYPGKALKPAVTVPDKWLDSMVAGKDALTELIRGRLEVMGPVTAIRLATLMQLSPEAIEAALCRLEQEGFVFRGTFTGAAEQEWCDRRLLARIHRYTVKKLRSEIRPVSSADFMRFLFSWHQLEQGNQGQGPAALEQAVLKLEGFEAPAAAWEGDIFPARVGDYDHQWLDLLCISGKVAWGRFRPPAPTNGEKKAGGPVRTTPLTFVNRTHLEVWKKDYPATPGEITVQLSPRAIMVWEMLQGQGASFFDDICSHTRLFPSQAEDALAELIGAGLVSSDSFTGLRALLIPDKYKTNAGTRRNTEVFSMNYAGRWSLLGERRQAQGASGAAEDQTAVAWALLRRYGVVFRKLVEKENLAPPWRDMVRIFRTLEARGQIRGGRFVEGVWGEQFALPEVIIELRRHKKEGGSGMLVAVSAADPLNLTGIITPGKRIPAFQGNRILYRDGVPVAVSEAKTVRFLEEPSEGQKWTLQHALIQRPLPPPLRKYLGRA</sequence>
<evidence type="ECO:0000256" key="5">
    <source>
        <dbReference type="ARBA" id="ARBA00022840"/>
    </source>
</evidence>
<organism evidence="11 12">
    <name type="scientific">Compostibacter hankyongensis</name>
    <dbReference type="NCBI Taxonomy" id="1007089"/>
    <lineage>
        <taxon>Bacteria</taxon>
        <taxon>Pseudomonadati</taxon>
        <taxon>Bacteroidota</taxon>
        <taxon>Chitinophagia</taxon>
        <taxon>Chitinophagales</taxon>
        <taxon>Chitinophagaceae</taxon>
        <taxon>Compostibacter</taxon>
    </lineage>
</organism>
<dbReference type="Pfam" id="PF23234">
    <property type="entry name" value="WHD_4th_Lhr"/>
    <property type="match status" value="1"/>
</dbReference>
<protein>
    <submittedName>
        <fullName evidence="11">DEAD/DEAH box helicase</fullName>
    </submittedName>
</protein>
<keyword evidence="5" id="KW-0067">ATP-binding</keyword>
<dbReference type="Pfam" id="PF19306">
    <property type="entry name" value="WHD_Lhr"/>
    <property type="match status" value="1"/>
</dbReference>
<dbReference type="EMBL" id="BAABFN010000002">
    <property type="protein sequence ID" value="GAA4307314.1"/>
    <property type="molecule type" value="Genomic_DNA"/>
</dbReference>
<dbReference type="PANTHER" id="PTHR47962:SF5">
    <property type="entry name" value="ATP-DEPENDENT HELICASE LHR-RELATED"/>
    <property type="match status" value="1"/>
</dbReference>
<evidence type="ECO:0000256" key="8">
    <source>
        <dbReference type="ARBA" id="ARBA00023235"/>
    </source>
</evidence>
<dbReference type="Pfam" id="PF23235">
    <property type="entry name" value="WHD_3rd_Lhr"/>
    <property type="match status" value="1"/>
</dbReference>
<keyword evidence="6" id="KW-0238">DNA-binding</keyword>
<dbReference type="GO" id="GO:0004386">
    <property type="term" value="F:helicase activity"/>
    <property type="evidence" value="ECO:0007669"/>
    <property type="project" value="UniProtKB-KW"/>
</dbReference>
<dbReference type="Pfam" id="PF08494">
    <property type="entry name" value="DEAD_assoc"/>
    <property type="match status" value="1"/>
</dbReference>
<evidence type="ECO:0000313" key="11">
    <source>
        <dbReference type="EMBL" id="GAA4307314.1"/>
    </source>
</evidence>
<keyword evidence="2" id="KW-0227">DNA damage</keyword>
<evidence type="ECO:0000256" key="6">
    <source>
        <dbReference type="ARBA" id="ARBA00023125"/>
    </source>
</evidence>
<dbReference type="InterPro" id="IPR052511">
    <property type="entry name" value="ATP-dep_Helicase"/>
</dbReference>
<evidence type="ECO:0000313" key="12">
    <source>
        <dbReference type="Proteomes" id="UP001501207"/>
    </source>
</evidence>
<dbReference type="PROSITE" id="PS51192">
    <property type="entry name" value="HELICASE_ATP_BIND_1"/>
    <property type="match status" value="1"/>
</dbReference>
<dbReference type="InterPro" id="IPR055367">
    <property type="entry name" value="WH4_Lhr"/>
</dbReference>
<dbReference type="RefSeq" id="WP_344977546.1">
    <property type="nucleotide sequence ID" value="NZ_BAABFN010000002.1"/>
</dbReference>
<dbReference type="InterPro" id="IPR045628">
    <property type="entry name" value="Lhr_WH_dom"/>
</dbReference>
<keyword evidence="8" id="KW-0413">Isomerase</keyword>
<comment type="caution">
    <text evidence="11">The sequence shown here is derived from an EMBL/GenBank/DDBJ whole genome shotgun (WGS) entry which is preliminary data.</text>
</comment>
<evidence type="ECO:0000256" key="2">
    <source>
        <dbReference type="ARBA" id="ARBA00022763"/>
    </source>
</evidence>
<dbReference type="SUPFAM" id="SSF52540">
    <property type="entry name" value="P-loop containing nucleoside triphosphate hydrolases"/>
    <property type="match status" value="1"/>
</dbReference>
<keyword evidence="12" id="KW-1185">Reference proteome</keyword>
<dbReference type="Gene3D" id="3.40.50.300">
    <property type="entry name" value="P-loop containing nucleotide triphosphate hydrolases"/>
    <property type="match status" value="2"/>
</dbReference>
<feature type="domain" description="Helicase ATP-binding" evidence="9">
    <location>
        <begin position="29"/>
        <end position="223"/>
    </location>
</feature>
<evidence type="ECO:0000256" key="3">
    <source>
        <dbReference type="ARBA" id="ARBA00022801"/>
    </source>
</evidence>
<keyword evidence="1" id="KW-0547">Nucleotide-binding</keyword>
<dbReference type="PROSITE" id="PS51194">
    <property type="entry name" value="HELICASE_CTER"/>
    <property type="match status" value="1"/>
</dbReference>
<keyword evidence="3" id="KW-0378">Hydrolase</keyword>
<proteinExistence type="predicted"/>
<dbReference type="SMART" id="SM00487">
    <property type="entry name" value="DEXDc"/>
    <property type="match status" value="1"/>
</dbReference>
<dbReference type="InterPro" id="IPR011545">
    <property type="entry name" value="DEAD/DEAH_box_helicase_dom"/>
</dbReference>
<dbReference type="Proteomes" id="UP001501207">
    <property type="component" value="Unassembled WGS sequence"/>
</dbReference>
<name>A0ABP8FMT8_9BACT</name>
<evidence type="ECO:0000259" key="9">
    <source>
        <dbReference type="PROSITE" id="PS51192"/>
    </source>
</evidence>
<dbReference type="InterPro" id="IPR055368">
    <property type="entry name" value="WH3_Lhr"/>
</dbReference>
<dbReference type="CDD" id="cd17922">
    <property type="entry name" value="DEXHc_LHR-like"/>
    <property type="match status" value="1"/>
</dbReference>
<dbReference type="Pfam" id="PF00270">
    <property type="entry name" value="DEAD"/>
    <property type="match status" value="1"/>
</dbReference>
<accession>A0ABP8FMT8</accession>
<dbReference type="PANTHER" id="PTHR47962">
    <property type="entry name" value="ATP-DEPENDENT HELICASE LHR-RELATED-RELATED"/>
    <property type="match status" value="1"/>
</dbReference>
<keyword evidence="7" id="KW-0234">DNA repair</keyword>
<evidence type="ECO:0000256" key="1">
    <source>
        <dbReference type="ARBA" id="ARBA00022741"/>
    </source>
</evidence>
<evidence type="ECO:0000259" key="10">
    <source>
        <dbReference type="PROSITE" id="PS51194"/>
    </source>
</evidence>
<feature type="domain" description="Helicase C-terminal" evidence="10">
    <location>
        <begin position="258"/>
        <end position="408"/>
    </location>
</feature>
<dbReference type="CDD" id="cd18796">
    <property type="entry name" value="SF2_C_LHR"/>
    <property type="match status" value="1"/>
</dbReference>
<dbReference type="InterPro" id="IPR027417">
    <property type="entry name" value="P-loop_NTPase"/>
</dbReference>
<dbReference type="InterPro" id="IPR013701">
    <property type="entry name" value="Lhr-like_DEAD/DEAH_assoc"/>
</dbReference>
<dbReference type="SMART" id="SM00490">
    <property type="entry name" value="HELICc"/>
    <property type="match status" value="1"/>
</dbReference>
<reference evidence="12" key="1">
    <citation type="journal article" date="2019" name="Int. J. Syst. Evol. Microbiol.">
        <title>The Global Catalogue of Microorganisms (GCM) 10K type strain sequencing project: providing services to taxonomists for standard genome sequencing and annotation.</title>
        <authorList>
            <consortium name="The Broad Institute Genomics Platform"/>
            <consortium name="The Broad Institute Genome Sequencing Center for Infectious Disease"/>
            <person name="Wu L."/>
            <person name="Ma J."/>
        </authorList>
    </citation>
    <scope>NUCLEOTIDE SEQUENCE [LARGE SCALE GENOMIC DNA]</scope>
    <source>
        <strain evidence="12">JCM 17664</strain>
    </source>
</reference>
<dbReference type="InterPro" id="IPR001650">
    <property type="entry name" value="Helicase_C-like"/>
</dbReference>
<dbReference type="Pfam" id="PF00271">
    <property type="entry name" value="Helicase_C"/>
    <property type="match status" value="1"/>
</dbReference>